<name>A0ABP2Z084_9GAMM</name>
<gene>
    <name evidence="2" type="ORF">SHD_3984</name>
</gene>
<dbReference type="Proteomes" id="UP000017548">
    <property type="component" value="Unassembled WGS sequence"/>
</dbReference>
<sequence>MSESINKSIEGMRMRKSLCSVLALSTGLLLTTNAFAAVSGNIGGTSNYLWRGVTQTKDAVAIQGGLDYSHDSGFYAGTWASNVDFGDDTSYELDLYAGYGGNITEDLSYDFGYLYYAYPDAEGSIDFGELHGAITWKWFELSYSHVINAGDDVAADPLDDKDMSYLAATASFPLTDKLSLSLHYGYSSGDVVESWFGEDNYADYNVTLSADTSIGTVSFMVSDTDLNGEDAKVVLGYSYGFDL</sequence>
<evidence type="ECO:0000313" key="2">
    <source>
        <dbReference type="EMBL" id="ESE39775.1"/>
    </source>
</evidence>
<dbReference type="Pfam" id="PF09694">
    <property type="entry name" value="Gcw_chp"/>
    <property type="match status" value="1"/>
</dbReference>
<accession>A0ABP2Z084</accession>
<evidence type="ECO:0000256" key="1">
    <source>
        <dbReference type="SAM" id="SignalP"/>
    </source>
</evidence>
<feature type="signal peptide" evidence="1">
    <location>
        <begin position="1"/>
        <end position="36"/>
    </location>
</feature>
<dbReference type="NCBIfam" id="TIGR02001">
    <property type="entry name" value="gcw_chp"/>
    <property type="match status" value="1"/>
</dbReference>
<dbReference type="InterPro" id="IPR010239">
    <property type="entry name" value="CHP02001"/>
</dbReference>
<keyword evidence="3" id="KW-1185">Reference proteome</keyword>
<protein>
    <submittedName>
        <fullName evidence="2">Outer membrane protein tigr02001 family</fullName>
    </submittedName>
</protein>
<comment type="caution">
    <text evidence="2">The sequence shown here is derived from an EMBL/GenBank/DDBJ whole genome shotgun (WGS) entry which is preliminary data.</text>
</comment>
<evidence type="ECO:0000313" key="3">
    <source>
        <dbReference type="Proteomes" id="UP000017548"/>
    </source>
</evidence>
<dbReference type="EMBL" id="AXZL01000076">
    <property type="protein sequence ID" value="ESE39775.1"/>
    <property type="molecule type" value="Genomic_DNA"/>
</dbReference>
<reference evidence="2 3" key="1">
    <citation type="journal article" date="2013" name="Genome Announc.">
        <title>Draft Genome Sequence of Shewanella decolorationis S12, a Dye-Degrading Bacterium Isolated from a Wastewater Treatment Plant.</title>
        <authorList>
            <person name="Xu M."/>
            <person name="Fang Y."/>
            <person name="Liu J."/>
            <person name="Chen X."/>
            <person name="Sun G."/>
            <person name="Guo J."/>
            <person name="Hua Z."/>
            <person name="Tu Q."/>
            <person name="Wu L."/>
            <person name="Zhou J."/>
            <person name="Liu X."/>
        </authorList>
    </citation>
    <scope>NUCLEOTIDE SEQUENCE [LARGE SCALE GENOMIC DNA]</scope>
    <source>
        <strain evidence="2 3">S12</strain>
    </source>
</reference>
<organism evidence="2 3">
    <name type="scientific">Shewanella decolorationis S12</name>
    <dbReference type="NCBI Taxonomy" id="1353536"/>
    <lineage>
        <taxon>Bacteria</taxon>
        <taxon>Pseudomonadati</taxon>
        <taxon>Pseudomonadota</taxon>
        <taxon>Gammaproteobacteria</taxon>
        <taxon>Alteromonadales</taxon>
        <taxon>Shewanellaceae</taxon>
        <taxon>Shewanella</taxon>
    </lineage>
</organism>
<feature type="chain" id="PRO_5045792447" evidence="1">
    <location>
        <begin position="37"/>
        <end position="243"/>
    </location>
</feature>
<proteinExistence type="predicted"/>
<keyword evidence="1" id="KW-0732">Signal</keyword>